<evidence type="ECO:0000313" key="2">
    <source>
        <dbReference type="Proteomes" id="UP000095281"/>
    </source>
</evidence>
<protein>
    <submittedName>
        <fullName evidence="3">Uncharacterized protein</fullName>
    </submittedName>
</protein>
<name>A0A1I8BTY8_MELHA</name>
<reference evidence="3" key="1">
    <citation type="submission" date="2016-11" db="UniProtKB">
        <authorList>
            <consortium name="WormBaseParasite"/>
        </authorList>
    </citation>
    <scope>IDENTIFICATION</scope>
</reference>
<dbReference type="Proteomes" id="UP000095281">
    <property type="component" value="Unplaced"/>
</dbReference>
<proteinExistence type="predicted"/>
<accession>A0A1I8BTY8</accession>
<organism evidence="2 3">
    <name type="scientific">Meloidogyne hapla</name>
    <name type="common">Root-knot nematode worm</name>
    <dbReference type="NCBI Taxonomy" id="6305"/>
    <lineage>
        <taxon>Eukaryota</taxon>
        <taxon>Metazoa</taxon>
        <taxon>Ecdysozoa</taxon>
        <taxon>Nematoda</taxon>
        <taxon>Chromadorea</taxon>
        <taxon>Rhabditida</taxon>
        <taxon>Tylenchina</taxon>
        <taxon>Tylenchomorpha</taxon>
        <taxon>Tylenchoidea</taxon>
        <taxon>Meloidogynidae</taxon>
        <taxon>Meloidogyninae</taxon>
        <taxon>Meloidogyne</taxon>
    </lineage>
</organism>
<evidence type="ECO:0000313" key="3">
    <source>
        <dbReference type="WBParaSite" id="MhA1_Contig621.frz3.gene3"/>
    </source>
</evidence>
<dbReference type="AlphaFoldDB" id="A0A1I8BTY8"/>
<dbReference type="WBParaSite" id="MhA1_Contig621.frz3.gene3">
    <property type="protein sequence ID" value="MhA1_Contig621.frz3.gene3"/>
    <property type="gene ID" value="MhA1_Contig621.frz3.gene3"/>
</dbReference>
<feature type="region of interest" description="Disordered" evidence="1">
    <location>
        <begin position="147"/>
        <end position="168"/>
    </location>
</feature>
<keyword evidence="2" id="KW-1185">Reference proteome</keyword>
<feature type="compositionally biased region" description="Basic residues" evidence="1">
    <location>
        <begin position="148"/>
        <end position="168"/>
    </location>
</feature>
<evidence type="ECO:0000256" key="1">
    <source>
        <dbReference type="SAM" id="MobiDB-lite"/>
    </source>
</evidence>
<sequence>MSLEEAESSEFAIFIASFAHNKSIEFHPKMRHFWPLIYTDSTVDYHDLELQVCHQIETSTFIQIPFYIFYYNLDIDTRNKLNQTIRNGGLFIDELLKEPREYINEDIVELIKTPDGLAFPPQEHLTLVSKICMEYLSQINIKLQQMAARKRQQRGGQRRRGQRGHGHS</sequence>